<name>A0A9D4UX14_ADICA</name>
<dbReference type="GO" id="GO:0009536">
    <property type="term" value="C:plastid"/>
    <property type="evidence" value="ECO:0007669"/>
    <property type="project" value="UniProtKB-SubCell"/>
</dbReference>
<dbReference type="InterPro" id="IPR039633">
    <property type="entry name" value="PAP"/>
</dbReference>
<keyword evidence="5" id="KW-1185">Reference proteome</keyword>
<protein>
    <recommendedName>
        <fullName evidence="3">Plastid lipid-associated protein/fibrillin conserved domain-containing protein</fullName>
    </recommendedName>
</protein>
<evidence type="ECO:0000259" key="3">
    <source>
        <dbReference type="Pfam" id="PF04755"/>
    </source>
</evidence>
<dbReference type="Pfam" id="PF04755">
    <property type="entry name" value="PAP_fibrillin"/>
    <property type="match status" value="1"/>
</dbReference>
<organism evidence="4 5">
    <name type="scientific">Adiantum capillus-veneris</name>
    <name type="common">Maidenhair fern</name>
    <dbReference type="NCBI Taxonomy" id="13818"/>
    <lineage>
        <taxon>Eukaryota</taxon>
        <taxon>Viridiplantae</taxon>
        <taxon>Streptophyta</taxon>
        <taxon>Embryophyta</taxon>
        <taxon>Tracheophyta</taxon>
        <taxon>Polypodiopsida</taxon>
        <taxon>Polypodiidae</taxon>
        <taxon>Polypodiales</taxon>
        <taxon>Pteridineae</taxon>
        <taxon>Pteridaceae</taxon>
        <taxon>Vittarioideae</taxon>
        <taxon>Adiantum</taxon>
    </lineage>
</organism>
<comment type="caution">
    <text evidence="4">The sequence shown here is derived from an EMBL/GenBank/DDBJ whole genome shotgun (WGS) entry which is preliminary data.</text>
</comment>
<feature type="domain" description="Plastid lipid-associated protein/fibrillin conserved" evidence="3">
    <location>
        <begin position="66"/>
        <end position="218"/>
    </location>
</feature>
<dbReference type="PANTHER" id="PTHR31906">
    <property type="entry name" value="PLASTID-LIPID-ASSOCIATED PROTEIN 4, CHLOROPLASTIC-RELATED"/>
    <property type="match status" value="1"/>
</dbReference>
<dbReference type="OrthoDB" id="550273at2759"/>
<evidence type="ECO:0000256" key="2">
    <source>
        <dbReference type="ARBA" id="ARBA00022640"/>
    </source>
</evidence>
<evidence type="ECO:0000313" key="4">
    <source>
        <dbReference type="EMBL" id="KAI5075589.1"/>
    </source>
</evidence>
<dbReference type="Proteomes" id="UP000886520">
    <property type="component" value="Chromosome 9"/>
</dbReference>
<sequence length="292" mass="32163">METGTVMRRCPLQSHTHGYMHAFPSCRLAQPFGRALGMPSGSGKQLTISRLHCCAAAAVEETQLQDAKYNLLKAVQETNRGFTASADQRAFVEESMVAVEAFNAGTPLDLNKLDGTWLLQYTTASDVLSILQAARLPFLEVGQIFQKFECYGNVDEGLVRNVVRWSVPGVLQDADGATLTVTAKFFVASSRNIALEFEEAALGSIMMSEQLQGLIAPALLPRTFLNLEILQLIRGFNARFPLRTRDTNTLDRRAPLGLLYYISFVDSTMLIGRALGNGGIFIFSRTQPLQSY</sequence>
<comment type="subcellular location">
    <subcellularLocation>
        <location evidence="1">Plastid</location>
    </subcellularLocation>
</comment>
<dbReference type="EMBL" id="JABFUD020000009">
    <property type="protein sequence ID" value="KAI5075589.1"/>
    <property type="molecule type" value="Genomic_DNA"/>
</dbReference>
<evidence type="ECO:0000256" key="1">
    <source>
        <dbReference type="ARBA" id="ARBA00004474"/>
    </source>
</evidence>
<evidence type="ECO:0000313" key="5">
    <source>
        <dbReference type="Proteomes" id="UP000886520"/>
    </source>
</evidence>
<accession>A0A9D4UX14</accession>
<keyword evidence="2" id="KW-0934">Plastid</keyword>
<dbReference type="AlphaFoldDB" id="A0A9D4UX14"/>
<dbReference type="InterPro" id="IPR006843">
    <property type="entry name" value="PAP/fibrillin_dom"/>
</dbReference>
<reference evidence="4" key="1">
    <citation type="submission" date="2021-01" db="EMBL/GenBank/DDBJ databases">
        <title>Adiantum capillus-veneris genome.</title>
        <authorList>
            <person name="Fang Y."/>
            <person name="Liao Q."/>
        </authorList>
    </citation>
    <scope>NUCLEOTIDE SEQUENCE</scope>
    <source>
        <strain evidence="4">H3</strain>
        <tissue evidence="4">Leaf</tissue>
    </source>
</reference>
<proteinExistence type="predicted"/>
<gene>
    <name evidence="4" type="ORF">GOP47_0009665</name>
</gene>